<evidence type="ECO:0000313" key="1">
    <source>
        <dbReference type="EMBL" id="MEM5406359.1"/>
    </source>
</evidence>
<accession>A0ACC6RX86</accession>
<dbReference type="EMBL" id="JAYMRU010000082">
    <property type="protein sequence ID" value="MEM5406359.1"/>
    <property type="molecule type" value="Genomic_DNA"/>
</dbReference>
<dbReference type="Proteomes" id="UP001392318">
    <property type="component" value="Unassembled WGS sequence"/>
</dbReference>
<protein>
    <submittedName>
        <fullName evidence="1">Uncharacterized protein</fullName>
    </submittedName>
</protein>
<proteinExistence type="predicted"/>
<reference evidence="1" key="1">
    <citation type="submission" date="2024-01" db="EMBL/GenBank/DDBJ databases">
        <title>The diversity of rhizobia nodulating Mimosa spp. in eleven states of Brazil covering several biomes is determined by host plant, location, and edaphic factors.</title>
        <authorList>
            <person name="Rouws L."/>
            <person name="Barauna A."/>
            <person name="Beukes C."/>
            <person name="De Faria S.M."/>
            <person name="Gross E."/>
            <person name="Dos Reis Junior F.B."/>
            <person name="Simon M."/>
            <person name="Maluk M."/>
            <person name="Odee D.W."/>
            <person name="Kenicer G."/>
            <person name="Young J.P.W."/>
            <person name="Reis V.M."/>
            <person name="Zilli J."/>
            <person name="James E.K."/>
        </authorList>
    </citation>
    <scope>NUCLEOTIDE SEQUENCE</scope>
    <source>
        <strain evidence="1">JPY452</strain>
    </source>
</reference>
<comment type="caution">
    <text evidence="1">The sequence shown here is derived from an EMBL/GenBank/DDBJ whole genome shotgun (WGS) entry which is preliminary data.</text>
</comment>
<organism evidence="1 2">
    <name type="scientific">Paraburkholderia unamae</name>
    <dbReference type="NCBI Taxonomy" id="219649"/>
    <lineage>
        <taxon>Bacteria</taxon>
        <taxon>Pseudomonadati</taxon>
        <taxon>Pseudomonadota</taxon>
        <taxon>Betaproteobacteria</taxon>
        <taxon>Burkholderiales</taxon>
        <taxon>Burkholderiaceae</taxon>
        <taxon>Paraburkholderia</taxon>
    </lineage>
</organism>
<evidence type="ECO:0000313" key="2">
    <source>
        <dbReference type="Proteomes" id="UP001392318"/>
    </source>
</evidence>
<gene>
    <name evidence="1" type="ORF">VSR83_41450</name>
</gene>
<name>A0ACC6RX86_9BURK</name>
<sequence length="277" mass="29897">MSAHLNAQSGNAIRGQSFCSPEMRAGSRRHCSCFTPDIPPLRPDPAIYSQELIFNSGKIPTWDSPDIFAPFYKLSGDINTVSVTVHNRSSQVSAVNTVVSISVAQFGIGMPRVAIPPLTLTIPPASSCVVKGVLPDDVQYRSDVAFDVRIFHPHDVDISNNRGARNVMIHSIYDSTKPITSTLQVRNPTNSPLKFSLAIHSSDGVLTDFSTNHFTLNPLEVVPIKIFFFVPPAVLATLMGTTLHTPVIPTTSITVLATDPSDSLIDGATIILRGPVL</sequence>
<keyword evidence="2" id="KW-1185">Reference proteome</keyword>